<accession>A0A8H4TW07</accession>
<feature type="compositionally biased region" description="Basic and acidic residues" evidence="1">
    <location>
        <begin position="54"/>
        <end position="72"/>
    </location>
</feature>
<feature type="compositionally biased region" description="Basic residues" evidence="1">
    <location>
        <begin position="355"/>
        <end position="365"/>
    </location>
</feature>
<evidence type="ECO:0000313" key="3">
    <source>
        <dbReference type="Proteomes" id="UP000635477"/>
    </source>
</evidence>
<dbReference type="InterPro" id="IPR013226">
    <property type="entry name" value="Pal1"/>
</dbReference>
<feature type="compositionally biased region" description="Polar residues" evidence="1">
    <location>
        <begin position="127"/>
        <end position="137"/>
    </location>
</feature>
<evidence type="ECO:0008006" key="4">
    <source>
        <dbReference type="Google" id="ProtNLM"/>
    </source>
</evidence>
<feature type="region of interest" description="Disordered" evidence="1">
    <location>
        <begin position="16"/>
        <end position="156"/>
    </location>
</feature>
<protein>
    <recommendedName>
        <fullName evidence="4">Pal1 cell morphology protein</fullName>
    </recommendedName>
</protein>
<proteinExistence type="predicted"/>
<comment type="caution">
    <text evidence="2">The sequence shown here is derived from an EMBL/GenBank/DDBJ whole genome shotgun (WGS) entry which is preliminary data.</text>
</comment>
<keyword evidence="3" id="KW-1185">Reference proteome</keyword>
<organism evidence="2 3">
    <name type="scientific">Fusarium zealandicum</name>
    <dbReference type="NCBI Taxonomy" id="1053134"/>
    <lineage>
        <taxon>Eukaryota</taxon>
        <taxon>Fungi</taxon>
        <taxon>Dikarya</taxon>
        <taxon>Ascomycota</taxon>
        <taxon>Pezizomycotina</taxon>
        <taxon>Sordariomycetes</taxon>
        <taxon>Hypocreomycetidae</taxon>
        <taxon>Hypocreales</taxon>
        <taxon>Nectriaceae</taxon>
        <taxon>Fusarium</taxon>
        <taxon>Fusarium staphyleae species complex</taxon>
    </lineage>
</organism>
<evidence type="ECO:0000313" key="2">
    <source>
        <dbReference type="EMBL" id="KAF4965130.1"/>
    </source>
</evidence>
<evidence type="ECO:0000256" key="1">
    <source>
        <dbReference type="SAM" id="MobiDB-lite"/>
    </source>
</evidence>
<dbReference type="OrthoDB" id="5389892at2759"/>
<feature type="compositionally biased region" description="Polar residues" evidence="1">
    <location>
        <begin position="88"/>
        <end position="98"/>
    </location>
</feature>
<dbReference type="AlphaFoldDB" id="A0A8H4TW07"/>
<dbReference type="EMBL" id="JABEYC010001439">
    <property type="protein sequence ID" value="KAF4965130.1"/>
    <property type="molecule type" value="Genomic_DNA"/>
</dbReference>
<gene>
    <name evidence="2" type="ORF">FZEAL_10800</name>
</gene>
<dbReference type="PANTHER" id="PTHR28307">
    <property type="entry name" value="PROTEIN PAL1"/>
    <property type="match status" value="1"/>
</dbReference>
<feature type="region of interest" description="Disordered" evidence="1">
    <location>
        <begin position="333"/>
        <end position="417"/>
    </location>
</feature>
<feature type="compositionally biased region" description="Basic residues" evidence="1">
    <location>
        <begin position="403"/>
        <end position="417"/>
    </location>
</feature>
<dbReference type="Pfam" id="PF08316">
    <property type="entry name" value="Pal1"/>
    <property type="match status" value="1"/>
</dbReference>
<reference evidence="2" key="2">
    <citation type="submission" date="2020-05" db="EMBL/GenBank/DDBJ databases">
        <authorList>
            <person name="Kim H.-S."/>
            <person name="Proctor R.H."/>
            <person name="Brown D.W."/>
        </authorList>
    </citation>
    <scope>NUCLEOTIDE SEQUENCE</scope>
    <source>
        <strain evidence="2">NRRL 22465</strain>
    </source>
</reference>
<sequence length="417" mass="46601">MKEEASDKQWAKAYLLDPLTAPEPNQDTGIGSSHSLSAQLRNISLSNSNSSSSSRKDSNEHKRRPTHTDQHHSYPTPPTSTSPTRSSFHPSNPFSDTASVRREPSPKFLSPSGSPTAGPSESRRYPPSTSVNRSSSARVPHSSRARPQPSHNRSFSANNCEISHKASLIQRFPGDMSHRPLDIIKKETRAANRAPHLRRKLMPQTDTIDALDTIGGTYHHGGPYDATLASRNRNKFYSPVAAVQDTNSEAIRATPREYLIDSLKRHTPLHGTATIPSGAQDFRGNIIEYEEGADLMREPDAVGGAYKRWEGIKYLPEDLKGKGEPSYTYEKDLKEKKRQRRGEPVEYELVSGVNRSRRPPMGHHRSYSETPRSTTAPDPFSDQNALQRNNSTGRHRLSDGLRRRFGSMRRKKAEGTH</sequence>
<reference evidence="2" key="1">
    <citation type="journal article" date="2020" name="BMC Genomics">
        <title>Correction to: Identification and distribution of gene clusters required for synthesis of sphingolipid metabolism inhibitors in diverse species of the filamentous fungus Fusarium.</title>
        <authorList>
            <person name="Kim H.S."/>
            <person name="Lohmar J.M."/>
            <person name="Busman M."/>
            <person name="Brown D.W."/>
            <person name="Naumann T.A."/>
            <person name="Divon H.H."/>
            <person name="Lysoe E."/>
            <person name="Uhlig S."/>
            <person name="Proctor R.H."/>
        </authorList>
    </citation>
    <scope>NUCLEOTIDE SEQUENCE</scope>
    <source>
        <strain evidence="2">NRRL 22465</strain>
    </source>
</reference>
<feature type="compositionally biased region" description="Polar residues" evidence="1">
    <location>
        <begin position="23"/>
        <end position="41"/>
    </location>
</feature>
<dbReference type="PANTHER" id="PTHR28307:SF1">
    <property type="entry name" value="PAL1 CELL MORPHOLOGY PROTEIN"/>
    <property type="match status" value="1"/>
</dbReference>
<name>A0A8H4TW07_9HYPO</name>
<feature type="compositionally biased region" description="Low complexity" evidence="1">
    <location>
        <begin position="42"/>
        <end position="53"/>
    </location>
</feature>
<feature type="compositionally biased region" description="Polar residues" evidence="1">
    <location>
        <begin position="368"/>
        <end position="392"/>
    </location>
</feature>
<dbReference type="Proteomes" id="UP000635477">
    <property type="component" value="Unassembled WGS sequence"/>
</dbReference>
<dbReference type="GO" id="GO:0005737">
    <property type="term" value="C:cytoplasm"/>
    <property type="evidence" value="ECO:0007669"/>
    <property type="project" value="TreeGrafter"/>
</dbReference>